<comment type="function">
    <text evidence="7">Involved in transvection phenomena (= synapsis-dependent gene expression), where the synaptic pairing of chromosomes carrying genes with which zeste interacts influences the expression of these genes. Zeste binds to DNA and stimulates transcription from a nearby promoter.</text>
</comment>
<evidence type="ECO:0000313" key="10">
    <source>
        <dbReference type="RefSeq" id="XP_035454364.2"/>
    </source>
</evidence>
<comment type="similarity">
    <text evidence="1">Belongs to the MSANTD3 family.</text>
</comment>
<keyword evidence="5" id="KW-0805">Transcription regulation</keyword>
<keyword evidence="6" id="KW-0804">Transcription</keyword>
<dbReference type="RefSeq" id="XP_035454364.2">
    <property type="nucleotide sequence ID" value="XM_035598471.2"/>
</dbReference>
<dbReference type="GeneID" id="118278968"/>
<feature type="domain" description="Myb/SANT-like DNA-binding" evidence="8">
    <location>
        <begin position="20"/>
        <end position="92"/>
    </location>
</feature>
<dbReference type="Proteomes" id="UP000829999">
    <property type="component" value="Chromosome 24"/>
</dbReference>
<gene>
    <name evidence="10" type="primary">LOC118278968</name>
</gene>
<reference evidence="10" key="1">
    <citation type="submission" date="2025-08" db="UniProtKB">
        <authorList>
            <consortium name="RefSeq"/>
        </authorList>
    </citation>
    <scope>IDENTIFICATION</scope>
    <source>
        <tissue evidence="10">Whole larval tissue</tissue>
    </source>
</reference>
<evidence type="ECO:0000256" key="6">
    <source>
        <dbReference type="ARBA" id="ARBA00023163"/>
    </source>
</evidence>
<evidence type="ECO:0000256" key="5">
    <source>
        <dbReference type="ARBA" id="ARBA00023015"/>
    </source>
</evidence>
<evidence type="ECO:0000256" key="7">
    <source>
        <dbReference type="ARBA" id="ARBA00025466"/>
    </source>
</evidence>
<dbReference type="PANTHER" id="PTHR21632:SF4">
    <property type="entry name" value="REGULATORY PROTEIN ZESTE"/>
    <property type="match status" value="1"/>
</dbReference>
<evidence type="ECO:0000256" key="2">
    <source>
        <dbReference type="ARBA" id="ARBA00011764"/>
    </source>
</evidence>
<proteinExistence type="inferred from homology"/>
<organism evidence="9 10">
    <name type="scientific">Spodoptera frugiperda</name>
    <name type="common">Fall armyworm</name>
    <dbReference type="NCBI Taxonomy" id="7108"/>
    <lineage>
        <taxon>Eukaryota</taxon>
        <taxon>Metazoa</taxon>
        <taxon>Ecdysozoa</taxon>
        <taxon>Arthropoda</taxon>
        <taxon>Hexapoda</taxon>
        <taxon>Insecta</taxon>
        <taxon>Pterygota</taxon>
        <taxon>Neoptera</taxon>
        <taxon>Endopterygota</taxon>
        <taxon>Lepidoptera</taxon>
        <taxon>Glossata</taxon>
        <taxon>Ditrysia</taxon>
        <taxon>Noctuoidea</taxon>
        <taxon>Noctuidae</taxon>
        <taxon>Amphipyrinae</taxon>
        <taxon>Spodoptera</taxon>
    </lineage>
</organism>
<keyword evidence="9" id="KW-1185">Reference proteome</keyword>
<evidence type="ECO:0000313" key="9">
    <source>
        <dbReference type="Proteomes" id="UP000829999"/>
    </source>
</evidence>
<dbReference type="InterPro" id="IPR028002">
    <property type="entry name" value="Myb_DNA-bind_5"/>
</dbReference>
<evidence type="ECO:0000256" key="1">
    <source>
        <dbReference type="ARBA" id="ARBA00007954"/>
    </source>
</evidence>
<accession>A0A9R0DHW1</accession>
<dbReference type="AlphaFoldDB" id="A0A9R0DHW1"/>
<comment type="subunit">
    <text evidence="2">Self-associates forming complexes of several hundred monomers.</text>
</comment>
<evidence type="ECO:0000256" key="3">
    <source>
        <dbReference type="ARBA" id="ARBA00016807"/>
    </source>
</evidence>
<dbReference type="Pfam" id="PF13873">
    <property type="entry name" value="Myb_DNA-bind_5"/>
    <property type="match status" value="1"/>
</dbReference>
<name>A0A9R0DHW1_SPOFR</name>
<dbReference type="PANTHER" id="PTHR21632">
    <property type="entry name" value="REGULATORY PROTEIN ZESTE"/>
    <property type="match status" value="1"/>
</dbReference>
<evidence type="ECO:0000259" key="8">
    <source>
        <dbReference type="Pfam" id="PF13873"/>
    </source>
</evidence>
<protein>
    <recommendedName>
        <fullName evidence="4">Myb/SANT-like DNA-binding domain-containing protein 3</fullName>
    </recommendedName>
    <alternativeName>
        <fullName evidence="3">Regulatory protein zeste</fullName>
    </alternativeName>
</protein>
<evidence type="ECO:0000256" key="4">
    <source>
        <dbReference type="ARBA" id="ARBA00021372"/>
    </source>
</evidence>
<sequence>MDKTTDLGSNRTVSSKKFPFTSVERELIVKLVRERPVIEDKRTNARNIELKKQAWEDLTVVYNSQPYVSRRHTHQLKRCWENIKTLRKRELRQKSSLKRTGTHPDDSSAVSDNFVDTICPFSNVGVPGVIDSNTIEMIVDTHEPECTTKLEPDNRSPSITDIVLESESILNENTNDSRKITSVVTENGLDESVSSEPNMIYNNEIFSTPTSKKKLESEIEARIKRTTINMQHDQELHELRMKREKILLARESNLLQFEKKIQELQILKAKLEIQLLNKQFRNKTS</sequence>